<dbReference type="Gramene" id="Mp2g11840.1">
    <property type="protein sequence ID" value="Mp2g11840.1.cds1"/>
    <property type="gene ID" value="Mp2g11840"/>
</dbReference>
<keyword evidence="2" id="KW-1133">Transmembrane helix</keyword>
<reference evidence="4" key="1">
    <citation type="journal article" date="2017" name="Cell">
        <title>Insights into land plant evolution garnered from the Marchantia polymorpha genome.</title>
        <authorList>
            <person name="Bowman J.L."/>
            <person name="Kohchi T."/>
            <person name="Yamato K.T."/>
            <person name="Jenkins J."/>
            <person name="Shu S."/>
            <person name="Ishizaki K."/>
            <person name="Yamaoka S."/>
            <person name="Nishihama R."/>
            <person name="Nakamura Y."/>
            <person name="Berger F."/>
            <person name="Adam C."/>
            <person name="Aki S.S."/>
            <person name="Althoff F."/>
            <person name="Araki T."/>
            <person name="Arteaga-Vazquez M.A."/>
            <person name="Balasubrmanian S."/>
            <person name="Barry K."/>
            <person name="Bauer D."/>
            <person name="Boehm C.R."/>
            <person name="Briginshaw L."/>
            <person name="Caballero-Perez J."/>
            <person name="Catarino B."/>
            <person name="Chen F."/>
            <person name="Chiyoda S."/>
            <person name="Chovatia M."/>
            <person name="Davies K.M."/>
            <person name="Delmans M."/>
            <person name="Demura T."/>
            <person name="Dierschke T."/>
            <person name="Dolan L."/>
            <person name="Dorantes-Acosta A.E."/>
            <person name="Eklund D.M."/>
            <person name="Florent S.N."/>
            <person name="Flores-Sandoval E."/>
            <person name="Fujiyama A."/>
            <person name="Fukuzawa H."/>
            <person name="Galik B."/>
            <person name="Grimanelli D."/>
            <person name="Grimwood J."/>
            <person name="Grossniklaus U."/>
            <person name="Hamada T."/>
            <person name="Haseloff J."/>
            <person name="Hetherington A.J."/>
            <person name="Higo A."/>
            <person name="Hirakawa Y."/>
            <person name="Hundley H.N."/>
            <person name="Ikeda Y."/>
            <person name="Inoue K."/>
            <person name="Inoue S.I."/>
            <person name="Ishida S."/>
            <person name="Jia Q."/>
            <person name="Kakita M."/>
            <person name="Kanazawa T."/>
            <person name="Kawai Y."/>
            <person name="Kawashima T."/>
            <person name="Kennedy M."/>
            <person name="Kinose K."/>
            <person name="Kinoshita T."/>
            <person name="Kohara Y."/>
            <person name="Koide E."/>
            <person name="Komatsu K."/>
            <person name="Kopischke S."/>
            <person name="Kubo M."/>
            <person name="Kyozuka J."/>
            <person name="Lagercrantz U."/>
            <person name="Lin S.S."/>
            <person name="Lindquist E."/>
            <person name="Lipzen A.M."/>
            <person name="Lu C.W."/>
            <person name="De Luna E."/>
            <person name="Martienssen R.A."/>
            <person name="Minamino N."/>
            <person name="Mizutani M."/>
            <person name="Mizutani M."/>
            <person name="Mochizuki N."/>
            <person name="Monte I."/>
            <person name="Mosher R."/>
            <person name="Nagasaki H."/>
            <person name="Nakagami H."/>
            <person name="Naramoto S."/>
            <person name="Nishitani K."/>
            <person name="Ohtani M."/>
            <person name="Okamoto T."/>
            <person name="Okumura M."/>
            <person name="Phillips J."/>
            <person name="Pollak B."/>
            <person name="Reinders A."/>
            <person name="Rovekamp M."/>
            <person name="Sano R."/>
            <person name="Sawa S."/>
            <person name="Schmid M.W."/>
            <person name="Shirakawa M."/>
            <person name="Solano R."/>
            <person name="Spunde A."/>
            <person name="Suetsugu N."/>
            <person name="Sugano S."/>
            <person name="Sugiyama A."/>
            <person name="Sun R."/>
            <person name="Suzuki Y."/>
            <person name="Takenaka M."/>
            <person name="Takezawa D."/>
            <person name="Tomogane H."/>
            <person name="Tsuzuki M."/>
            <person name="Ueda T."/>
            <person name="Umeda M."/>
            <person name="Ward J.M."/>
            <person name="Watanabe Y."/>
            <person name="Yazaki K."/>
            <person name="Yokoyama R."/>
            <person name="Yoshitake Y."/>
            <person name="Yotsui I."/>
            <person name="Zachgo S."/>
            <person name="Schmutz J."/>
        </authorList>
    </citation>
    <scope>NUCLEOTIDE SEQUENCE [LARGE SCALE GENOMIC DNA]</scope>
    <source>
        <strain evidence="4">Tak-1</strain>
    </source>
</reference>
<proteinExistence type="predicted"/>
<keyword evidence="4" id="KW-1185">Reference proteome</keyword>
<evidence type="ECO:0000313" key="4">
    <source>
        <dbReference type="Proteomes" id="UP000244005"/>
    </source>
</evidence>
<evidence type="ECO:0000313" key="3">
    <source>
        <dbReference type="EMBL" id="PTQ43854.1"/>
    </source>
</evidence>
<keyword evidence="2" id="KW-0472">Membrane</keyword>
<dbReference type="Proteomes" id="UP000244005">
    <property type="component" value="Unassembled WGS sequence"/>
</dbReference>
<evidence type="ECO:0000256" key="1">
    <source>
        <dbReference type="SAM" id="MobiDB-lite"/>
    </source>
</evidence>
<evidence type="ECO:0000256" key="2">
    <source>
        <dbReference type="SAM" id="Phobius"/>
    </source>
</evidence>
<dbReference type="EMBL" id="KZ772695">
    <property type="protein sequence ID" value="PTQ43854.1"/>
    <property type="molecule type" value="Genomic_DNA"/>
</dbReference>
<organism evidence="3 4">
    <name type="scientific">Marchantia polymorpha</name>
    <name type="common">Common liverwort</name>
    <name type="synonym">Marchantia aquatica</name>
    <dbReference type="NCBI Taxonomy" id="3197"/>
    <lineage>
        <taxon>Eukaryota</taxon>
        <taxon>Viridiplantae</taxon>
        <taxon>Streptophyta</taxon>
        <taxon>Embryophyta</taxon>
        <taxon>Marchantiophyta</taxon>
        <taxon>Marchantiopsida</taxon>
        <taxon>Marchantiidae</taxon>
        <taxon>Marchantiales</taxon>
        <taxon>Marchantiaceae</taxon>
        <taxon>Marchantia</taxon>
    </lineage>
</organism>
<name>A0A2R6XCL5_MARPO</name>
<accession>A0A2R6XCL5</accession>
<sequence length="284" mass="31723">MSQQGTRTRQRRHEAPHARAEQSRAARTKNFLTAGDGTGRGGKGRHVQEARVQMGSKAGKRCKMSGGRKNEGACKLEDVRRTELRRLLRRQSMNERGNMPVSQLAPAPTASTIGNDRVQAQMSADWTAVPTPTLFLFLFLFAVMDGGVHWPIQVTWRFLPLVSLLSLPPASKHYYLPDLCLLQARSATFRLVVSIMTLPRAVVLLECQQTVEIRLRRRGVSPTSLFTKQSALWRVVSFLEMGLRIIGRVIFFLINLGMRTLLSDSGTQGKGDTMHHMGETDGPM</sequence>
<keyword evidence="2" id="KW-0812">Transmembrane</keyword>
<feature type="compositionally biased region" description="Basic and acidic residues" evidence="1">
    <location>
        <begin position="13"/>
        <end position="24"/>
    </location>
</feature>
<dbReference type="AlphaFoldDB" id="A0A2R6XCL5"/>
<protein>
    <submittedName>
        <fullName evidence="3">Uncharacterized protein</fullName>
    </submittedName>
</protein>
<gene>
    <name evidence="3" type="ORF">MARPO_0023s0149</name>
</gene>
<feature type="transmembrane region" description="Helical" evidence="2">
    <location>
        <begin position="126"/>
        <end position="144"/>
    </location>
</feature>
<feature type="region of interest" description="Disordered" evidence="1">
    <location>
        <begin position="1"/>
        <end position="46"/>
    </location>
</feature>